<feature type="domain" description="Major facilitator superfamily (MFS) profile" evidence="10">
    <location>
        <begin position="22"/>
        <end position="449"/>
    </location>
</feature>
<dbReference type="NCBIfam" id="TIGR00879">
    <property type="entry name" value="SP"/>
    <property type="match status" value="1"/>
</dbReference>
<dbReference type="Proteomes" id="UP000652763">
    <property type="component" value="Unassembled WGS sequence"/>
</dbReference>
<proteinExistence type="inferred from homology"/>
<dbReference type="PROSITE" id="PS00217">
    <property type="entry name" value="SUGAR_TRANSPORT_2"/>
    <property type="match status" value="1"/>
</dbReference>
<reference evidence="11 12" key="1">
    <citation type="submission" date="2020-08" db="EMBL/GenBank/DDBJ databases">
        <title>A Genomic Blueprint of the Chicken Gut Microbiome.</title>
        <authorList>
            <person name="Gilroy R."/>
            <person name="Ravi A."/>
            <person name="Getino M."/>
            <person name="Pursley I."/>
            <person name="Horton D.L."/>
            <person name="Alikhan N.-F."/>
            <person name="Baker D."/>
            <person name="Gharbi K."/>
            <person name="Hall N."/>
            <person name="Watson M."/>
            <person name="Adriaenssens E.M."/>
            <person name="Foster-Nyarko E."/>
            <person name="Jarju S."/>
            <person name="Secka A."/>
            <person name="Antonio M."/>
            <person name="Oren A."/>
            <person name="Chaudhuri R."/>
            <person name="La Ragione R.M."/>
            <person name="Hildebrand F."/>
            <person name="Pallen M.J."/>
        </authorList>
    </citation>
    <scope>NUCLEOTIDE SEQUENCE [LARGE SCALE GENOMIC DNA]</scope>
    <source>
        <strain evidence="11 12">Sa2BUA2</strain>
    </source>
</reference>
<evidence type="ECO:0000256" key="6">
    <source>
        <dbReference type="ARBA" id="ARBA00022989"/>
    </source>
</evidence>
<dbReference type="EMBL" id="JACSQC010000008">
    <property type="protein sequence ID" value="MBD8045131.1"/>
    <property type="molecule type" value="Genomic_DNA"/>
</dbReference>
<dbReference type="InterPro" id="IPR003663">
    <property type="entry name" value="Sugar/inositol_transpt"/>
</dbReference>
<evidence type="ECO:0000256" key="1">
    <source>
        <dbReference type="ARBA" id="ARBA00004651"/>
    </source>
</evidence>
<feature type="transmembrane region" description="Helical" evidence="9">
    <location>
        <begin position="178"/>
        <end position="200"/>
    </location>
</feature>
<evidence type="ECO:0000256" key="3">
    <source>
        <dbReference type="ARBA" id="ARBA00022448"/>
    </source>
</evidence>
<keyword evidence="7 9" id="KW-0472">Membrane</keyword>
<dbReference type="InterPro" id="IPR036259">
    <property type="entry name" value="MFS_trans_sf"/>
</dbReference>
<feature type="transmembrane region" description="Helical" evidence="9">
    <location>
        <begin position="303"/>
        <end position="321"/>
    </location>
</feature>
<dbReference type="RefSeq" id="WP_191748765.1">
    <property type="nucleotide sequence ID" value="NZ_JACSQC010000008.1"/>
</dbReference>
<feature type="transmembrane region" description="Helical" evidence="9">
    <location>
        <begin position="56"/>
        <end position="76"/>
    </location>
</feature>
<evidence type="ECO:0000313" key="11">
    <source>
        <dbReference type="EMBL" id="MBD8045131.1"/>
    </source>
</evidence>
<keyword evidence="5 9" id="KW-0812">Transmembrane</keyword>
<dbReference type="PROSITE" id="PS50850">
    <property type="entry name" value="MFS"/>
    <property type="match status" value="1"/>
</dbReference>
<feature type="transmembrane region" description="Helical" evidence="9">
    <location>
        <begin position="88"/>
        <end position="111"/>
    </location>
</feature>
<accession>A0ABR8YM30</accession>
<gene>
    <name evidence="11" type="ORF">H9638_15060</name>
</gene>
<name>A0ABR8YM30_9MICC</name>
<dbReference type="SUPFAM" id="SSF103473">
    <property type="entry name" value="MFS general substrate transporter"/>
    <property type="match status" value="1"/>
</dbReference>
<keyword evidence="4" id="KW-1003">Cell membrane</keyword>
<dbReference type="InterPro" id="IPR047984">
    <property type="entry name" value="XylE-like"/>
</dbReference>
<feature type="transmembrane region" description="Helical" evidence="9">
    <location>
        <begin position="420"/>
        <end position="441"/>
    </location>
</feature>
<dbReference type="InterPro" id="IPR005829">
    <property type="entry name" value="Sugar_transporter_CS"/>
</dbReference>
<dbReference type="InterPro" id="IPR050820">
    <property type="entry name" value="MFS_Sugar_Transporter"/>
</dbReference>
<evidence type="ECO:0000256" key="9">
    <source>
        <dbReference type="SAM" id="Phobius"/>
    </source>
</evidence>
<feature type="transmembrane region" description="Helical" evidence="9">
    <location>
        <begin position="257"/>
        <end position="283"/>
    </location>
</feature>
<comment type="similarity">
    <text evidence="2 8">Belongs to the major facilitator superfamily. Sugar transporter (TC 2.A.1.1) family.</text>
</comment>
<feature type="transmembrane region" description="Helical" evidence="9">
    <location>
        <begin position="395"/>
        <end position="414"/>
    </location>
</feature>
<evidence type="ECO:0000256" key="7">
    <source>
        <dbReference type="ARBA" id="ARBA00023136"/>
    </source>
</evidence>
<feature type="transmembrane region" description="Helical" evidence="9">
    <location>
        <begin position="117"/>
        <end position="140"/>
    </location>
</feature>
<dbReference type="PRINTS" id="PR00171">
    <property type="entry name" value="SUGRTRNSPORT"/>
</dbReference>
<feature type="transmembrane region" description="Helical" evidence="9">
    <location>
        <begin position="24"/>
        <end position="44"/>
    </location>
</feature>
<feature type="transmembrane region" description="Helical" evidence="9">
    <location>
        <begin position="361"/>
        <end position="383"/>
    </location>
</feature>
<evidence type="ECO:0000256" key="4">
    <source>
        <dbReference type="ARBA" id="ARBA00022475"/>
    </source>
</evidence>
<sequence>MHQTPTAPAVPTVGHRNTLRRATWIATLGGFLFGYDTGVINGALPYMQDDLGLTPFTEGLITSSLLFGAAFGALGAGQLADRLGRRRLLIILAGVFLLGAAGTAAAPGVGLMVLARVVLGLAVGGASAVVPMFLAELAPAARRGQVVTRDQLMIVSGQLAAFVCNAVIGNLWGEEGNVWRWMLLVATLPAIALWIGMNFVPESPRWLGSKGRYAQMLTELQRIRSAEDAQAEYEEAKALASGVPTRTGRLKDFAEPWLMRVLLIGMGLSIVQQITGVNAIIYYGTQILADAGFGTEAALTANIANGVVSVGAALLGIWLLGKVGRRPMLMTGLIGTCSTLAIIGVASILLPEGPARGFTVLSMTVLFLAFQQGAVSPVTWLMLSEIFPLRVRGLGIGLSVFVQWMANFAVGFSFPMLMSALGISTTFFIFVALGICAVLFVKRYLPETRGLSLEEVELQLRRA</sequence>
<keyword evidence="12" id="KW-1185">Reference proteome</keyword>
<protein>
    <submittedName>
        <fullName evidence="11">Sugar porter family MFS transporter</fullName>
    </submittedName>
</protein>
<keyword evidence="6 9" id="KW-1133">Transmembrane helix</keyword>
<dbReference type="PANTHER" id="PTHR48023">
    <property type="entry name" value="D-XYLOSE-PROTON SYMPORTER-LIKE 2"/>
    <property type="match status" value="1"/>
</dbReference>
<feature type="transmembrane region" description="Helical" evidence="9">
    <location>
        <begin position="152"/>
        <end position="172"/>
    </location>
</feature>
<feature type="transmembrane region" description="Helical" evidence="9">
    <location>
        <begin position="328"/>
        <end position="349"/>
    </location>
</feature>
<comment type="caution">
    <text evidence="11">The sequence shown here is derived from an EMBL/GenBank/DDBJ whole genome shotgun (WGS) entry which is preliminary data.</text>
</comment>
<dbReference type="InterPro" id="IPR005828">
    <property type="entry name" value="MFS_sugar_transport-like"/>
</dbReference>
<evidence type="ECO:0000256" key="8">
    <source>
        <dbReference type="RuleBase" id="RU003346"/>
    </source>
</evidence>
<comment type="subcellular location">
    <subcellularLocation>
        <location evidence="1">Cell membrane</location>
        <topology evidence="1">Multi-pass membrane protein</topology>
    </subcellularLocation>
</comment>
<dbReference type="InterPro" id="IPR020846">
    <property type="entry name" value="MFS_dom"/>
</dbReference>
<evidence type="ECO:0000256" key="2">
    <source>
        <dbReference type="ARBA" id="ARBA00010992"/>
    </source>
</evidence>
<dbReference type="PANTHER" id="PTHR48023:SF4">
    <property type="entry name" value="D-XYLOSE-PROTON SYMPORTER-LIKE 2"/>
    <property type="match status" value="1"/>
</dbReference>
<evidence type="ECO:0000259" key="10">
    <source>
        <dbReference type="PROSITE" id="PS50850"/>
    </source>
</evidence>
<evidence type="ECO:0000313" key="12">
    <source>
        <dbReference type="Proteomes" id="UP000652763"/>
    </source>
</evidence>
<organism evidence="11 12">
    <name type="scientific">Arthrobacter pullicola</name>
    <dbReference type="NCBI Taxonomy" id="2762224"/>
    <lineage>
        <taxon>Bacteria</taxon>
        <taxon>Bacillati</taxon>
        <taxon>Actinomycetota</taxon>
        <taxon>Actinomycetes</taxon>
        <taxon>Micrococcales</taxon>
        <taxon>Micrococcaceae</taxon>
        <taxon>Arthrobacter</taxon>
    </lineage>
</organism>
<keyword evidence="3 8" id="KW-0813">Transport</keyword>
<dbReference type="CDD" id="cd17359">
    <property type="entry name" value="MFS_XylE_like"/>
    <property type="match status" value="1"/>
</dbReference>
<dbReference type="Pfam" id="PF00083">
    <property type="entry name" value="Sugar_tr"/>
    <property type="match status" value="1"/>
</dbReference>
<evidence type="ECO:0000256" key="5">
    <source>
        <dbReference type="ARBA" id="ARBA00022692"/>
    </source>
</evidence>
<dbReference type="Gene3D" id="1.20.1250.20">
    <property type="entry name" value="MFS general substrate transporter like domains"/>
    <property type="match status" value="1"/>
</dbReference>
<dbReference type="PROSITE" id="PS00216">
    <property type="entry name" value="SUGAR_TRANSPORT_1"/>
    <property type="match status" value="1"/>
</dbReference>